<dbReference type="AlphaFoldDB" id="A0A934RVR5"/>
<comment type="caution">
    <text evidence="4">The sequence shown here is derived from an EMBL/GenBank/DDBJ whole genome shotgun (WGS) entry which is preliminary data.</text>
</comment>
<dbReference type="Proteomes" id="UP000617628">
    <property type="component" value="Unassembled WGS sequence"/>
</dbReference>
<dbReference type="GO" id="GO:0005829">
    <property type="term" value="C:cytosol"/>
    <property type="evidence" value="ECO:0007669"/>
    <property type="project" value="TreeGrafter"/>
</dbReference>
<protein>
    <submittedName>
        <fullName evidence="4">Beta-propeller fold lactonase family protein</fullName>
    </submittedName>
</protein>
<dbReference type="SUPFAM" id="SSF50974">
    <property type="entry name" value="Nitrous oxide reductase, N-terminal domain"/>
    <property type="match status" value="1"/>
</dbReference>
<dbReference type="InterPro" id="IPR050282">
    <property type="entry name" value="Cycloisomerase_2"/>
</dbReference>
<organism evidence="4 5">
    <name type="scientific">Pelagicoccus mobilis</name>
    <dbReference type="NCBI Taxonomy" id="415221"/>
    <lineage>
        <taxon>Bacteria</taxon>
        <taxon>Pseudomonadati</taxon>
        <taxon>Verrucomicrobiota</taxon>
        <taxon>Opitutia</taxon>
        <taxon>Puniceicoccales</taxon>
        <taxon>Pelagicoccaceae</taxon>
        <taxon>Pelagicoccus</taxon>
    </lineage>
</organism>
<dbReference type="Pfam" id="PF10282">
    <property type="entry name" value="Lactonase"/>
    <property type="match status" value="1"/>
</dbReference>
<dbReference type="InterPro" id="IPR019405">
    <property type="entry name" value="Lactonase_7-beta_prop"/>
</dbReference>
<keyword evidence="2" id="KW-0313">Glucose metabolism</keyword>
<dbReference type="EMBL" id="JAENIL010000016">
    <property type="protein sequence ID" value="MBK1877273.1"/>
    <property type="molecule type" value="Genomic_DNA"/>
</dbReference>
<dbReference type="InterPro" id="IPR011045">
    <property type="entry name" value="N2O_reductase_N"/>
</dbReference>
<feature type="chain" id="PRO_5037089718" evidence="3">
    <location>
        <begin position="21"/>
        <end position="364"/>
    </location>
</feature>
<sequence length="364" mass="40091">MTRSLICLLCTLILNFNAFSKDDFFVFLPESDKKQLVHLRVKVEGGNAAFVREGAVGLPFAPSGTAFDSKKERLIVSGRSGDGTAAATVEVGPKGEIELLGTKTLPHPSGYTSVDRTDRFFLTVNYRSGELATYRIGDDGLVGEKTFYDKVPNKEAHCILPTLDNRYVYIPCVKLNNALFQFSFDDESGELKPLTPFNANPPALFGPRHVAYHPSLPIAYFSNEQHLGVSVYEIADDGQLNDLQFATSRPRQIPYSKSEKSVNASDIAISPDGQWIFVANRDPEGLEDCVFAFSIGEDGRLTLRSRTNVGQIPWAIDVSPKSTHLVVSESGEQKLSVFEIKSDGSLELEDTIATAGRVRDFDLR</sequence>
<accession>A0A934RVR5</accession>
<keyword evidence="2" id="KW-0119">Carbohydrate metabolism</keyword>
<reference evidence="4" key="1">
    <citation type="submission" date="2021-01" db="EMBL/GenBank/DDBJ databases">
        <title>Modified the classification status of verrucomicrobia.</title>
        <authorList>
            <person name="Feng X."/>
        </authorList>
    </citation>
    <scope>NUCLEOTIDE SEQUENCE</scope>
    <source>
        <strain evidence="4">KCTC 13126</strain>
    </source>
</reference>
<proteinExistence type="inferred from homology"/>
<evidence type="ECO:0000256" key="1">
    <source>
        <dbReference type="ARBA" id="ARBA00005564"/>
    </source>
</evidence>
<gene>
    <name evidence="4" type="ORF">JIN87_10360</name>
</gene>
<comment type="similarity">
    <text evidence="1">Belongs to the cycloisomerase 2 family.</text>
</comment>
<keyword evidence="5" id="KW-1185">Reference proteome</keyword>
<dbReference type="RefSeq" id="WP_200355489.1">
    <property type="nucleotide sequence ID" value="NZ_JAENIL010000016.1"/>
</dbReference>
<feature type="signal peptide" evidence="3">
    <location>
        <begin position="1"/>
        <end position="20"/>
    </location>
</feature>
<dbReference type="PANTHER" id="PTHR30344:SF1">
    <property type="entry name" value="6-PHOSPHOGLUCONOLACTONASE"/>
    <property type="match status" value="1"/>
</dbReference>
<dbReference type="InterPro" id="IPR015943">
    <property type="entry name" value="WD40/YVTN_repeat-like_dom_sf"/>
</dbReference>
<evidence type="ECO:0000256" key="2">
    <source>
        <dbReference type="ARBA" id="ARBA00022526"/>
    </source>
</evidence>
<evidence type="ECO:0000256" key="3">
    <source>
        <dbReference type="SAM" id="SignalP"/>
    </source>
</evidence>
<dbReference type="GO" id="GO:0017057">
    <property type="term" value="F:6-phosphogluconolactonase activity"/>
    <property type="evidence" value="ECO:0007669"/>
    <property type="project" value="TreeGrafter"/>
</dbReference>
<dbReference type="PANTHER" id="PTHR30344">
    <property type="entry name" value="6-PHOSPHOGLUCONOLACTONASE-RELATED"/>
    <property type="match status" value="1"/>
</dbReference>
<evidence type="ECO:0000313" key="4">
    <source>
        <dbReference type="EMBL" id="MBK1877273.1"/>
    </source>
</evidence>
<keyword evidence="3" id="KW-0732">Signal</keyword>
<dbReference type="GO" id="GO:0006006">
    <property type="term" value="P:glucose metabolic process"/>
    <property type="evidence" value="ECO:0007669"/>
    <property type="project" value="UniProtKB-KW"/>
</dbReference>
<evidence type="ECO:0000313" key="5">
    <source>
        <dbReference type="Proteomes" id="UP000617628"/>
    </source>
</evidence>
<dbReference type="Gene3D" id="2.130.10.10">
    <property type="entry name" value="YVTN repeat-like/Quinoprotein amine dehydrogenase"/>
    <property type="match status" value="1"/>
</dbReference>
<name>A0A934RVR5_9BACT</name>